<gene>
    <name evidence="2" type="ORF">ENF18_02040</name>
</gene>
<dbReference type="EMBL" id="DQWE01000092">
    <property type="protein sequence ID" value="HDI82557.1"/>
    <property type="molecule type" value="Genomic_DNA"/>
</dbReference>
<organism evidence="2">
    <name type="scientific">candidate division WOR-3 bacterium</name>
    <dbReference type="NCBI Taxonomy" id="2052148"/>
    <lineage>
        <taxon>Bacteria</taxon>
        <taxon>Bacteria division WOR-3</taxon>
    </lineage>
</organism>
<reference evidence="2" key="1">
    <citation type="journal article" date="2020" name="mSystems">
        <title>Genome- and Community-Level Interaction Insights into Carbon Utilization and Element Cycling Functions of Hydrothermarchaeota in Hydrothermal Sediment.</title>
        <authorList>
            <person name="Zhou Z."/>
            <person name="Liu Y."/>
            <person name="Xu W."/>
            <person name="Pan J."/>
            <person name="Luo Z.H."/>
            <person name="Li M."/>
        </authorList>
    </citation>
    <scope>NUCLEOTIDE SEQUENCE [LARGE SCALE GENOMIC DNA]</scope>
    <source>
        <strain evidence="2">HyVt-102</strain>
    </source>
</reference>
<dbReference type="Pfam" id="PF01037">
    <property type="entry name" value="AsnC_trans_reg"/>
    <property type="match status" value="1"/>
</dbReference>
<evidence type="ECO:0000259" key="1">
    <source>
        <dbReference type="Pfam" id="PF01037"/>
    </source>
</evidence>
<proteinExistence type="predicted"/>
<sequence>MQAYVLINLSTTNVADALKKIRGADGVKYAHLVTGLHDIVAFIEADSLKGLRDVIVNGLLSIPDVSKTITMIVVDGE</sequence>
<protein>
    <submittedName>
        <fullName evidence="2">Lrp/AsnC family transcriptional regulator</fullName>
    </submittedName>
</protein>
<accession>A0A7C0VA97</accession>
<dbReference type="AlphaFoldDB" id="A0A7C0VA97"/>
<comment type="caution">
    <text evidence="2">The sequence shown here is derived from an EMBL/GenBank/DDBJ whole genome shotgun (WGS) entry which is preliminary data.</text>
</comment>
<feature type="domain" description="Transcription regulator AsnC/Lrp ligand binding" evidence="1">
    <location>
        <begin position="5"/>
        <end position="74"/>
    </location>
</feature>
<dbReference type="InterPro" id="IPR011008">
    <property type="entry name" value="Dimeric_a/b-barrel"/>
</dbReference>
<dbReference type="SUPFAM" id="SSF54909">
    <property type="entry name" value="Dimeric alpha+beta barrel"/>
    <property type="match status" value="1"/>
</dbReference>
<dbReference type="Proteomes" id="UP000885847">
    <property type="component" value="Unassembled WGS sequence"/>
</dbReference>
<name>A0A7C0VA97_UNCW3</name>
<evidence type="ECO:0000313" key="2">
    <source>
        <dbReference type="EMBL" id="HDI82557.1"/>
    </source>
</evidence>
<dbReference type="InterPro" id="IPR019887">
    <property type="entry name" value="Tscrpt_reg_AsnC/Lrp_C"/>
</dbReference>
<dbReference type="Gene3D" id="3.30.70.920">
    <property type="match status" value="1"/>
</dbReference>